<dbReference type="Gene3D" id="1.20.1070.10">
    <property type="entry name" value="Rhodopsin 7-helix transmembrane proteins"/>
    <property type="match status" value="1"/>
</dbReference>
<evidence type="ECO:0000256" key="12">
    <source>
        <dbReference type="SAM" id="Phobius"/>
    </source>
</evidence>
<dbReference type="SUPFAM" id="SSF81321">
    <property type="entry name" value="Family A G protein-coupled receptor-like"/>
    <property type="match status" value="1"/>
</dbReference>
<evidence type="ECO:0000256" key="1">
    <source>
        <dbReference type="ARBA" id="ARBA00004651"/>
    </source>
</evidence>
<feature type="transmembrane region" description="Helical" evidence="12">
    <location>
        <begin position="255"/>
        <end position="273"/>
    </location>
</feature>
<gene>
    <name evidence="14" type="primary">30E5.5</name>
</gene>
<feature type="transmembrane region" description="Helical" evidence="12">
    <location>
        <begin position="329"/>
        <end position="349"/>
    </location>
</feature>
<proteinExistence type="inferred from homology"/>
<dbReference type="EMBL" id="AJ439353">
    <property type="protein sequence ID" value="CAD27927.1"/>
    <property type="molecule type" value="Genomic_DNA"/>
</dbReference>
<protein>
    <submittedName>
        <fullName evidence="14">Putative G-protein coupled receptor</fullName>
    </submittedName>
</protein>
<sequence>MASHSFLPGVSVNGTVLTNYTQLAAAAGALLTTISNGTEAGELAAGNRTQPKPAPSLMTPCMVIVMLSYIFGCVGNLMALIHLWRNVRNTKHALMLKCLLTNDLIGLSGMFVQMCLHLYLSPDVVQANIHNLCVLRVIWRVFGISSGCVAFVMALERYIALAKPFFYHKYVTDKLIRKSIFILWGIGAFITFLPLFGFGVYFDERKQTCVRYRSATEPIDVAYAYLFFAVGKLPSCSCWVVRIPIGKTYSLCTNSFPLGTLLCVGIVICNLSVRKVLYQSHRKMCRQFGSIKPTPMLNRSMSQTPKSSSFTDSNIIRMFNEPTTEEIRFAKLMTVLSVFFIICWLPQMVSKGVDLPKNRSPAIEVYPSLLVYLPQISIILLQQLSAAMKLKLSWVFRVSDILILVHFMLDPYIYVLLKKSRRSDLRTMIRYMFSRNQRFNMVDAALSPMQKSTNSSPLP</sequence>
<evidence type="ECO:0000256" key="5">
    <source>
        <dbReference type="ARBA" id="ARBA00022989"/>
    </source>
</evidence>
<dbReference type="VEuPathDB" id="VectorBase:AGAMI1_007653"/>
<keyword evidence="3" id="KW-1003">Cell membrane</keyword>
<dbReference type="HOGENOM" id="CLU_049788_0_0_1"/>
<feature type="transmembrane region" description="Helical" evidence="12">
    <location>
        <begin position="394"/>
        <end position="417"/>
    </location>
</feature>
<evidence type="ECO:0000256" key="9">
    <source>
        <dbReference type="ARBA" id="ARBA00023180"/>
    </source>
</evidence>
<dbReference type="GO" id="GO:0004930">
    <property type="term" value="F:G protein-coupled receptor activity"/>
    <property type="evidence" value="ECO:0007669"/>
    <property type="project" value="UniProtKB-KW"/>
</dbReference>
<dbReference type="PANTHER" id="PTHR11866">
    <property type="entry name" value="G-PROTEIN COUPLED RECEPTOR FAMILY 1 MEMBER"/>
    <property type="match status" value="1"/>
</dbReference>
<accession>Q7PKR2</accession>
<feature type="transmembrane region" description="Helical" evidence="12">
    <location>
        <begin position="180"/>
        <end position="202"/>
    </location>
</feature>
<keyword evidence="9" id="KW-0325">Glycoprotein</keyword>
<evidence type="ECO:0000256" key="6">
    <source>
        <dbReference type="ARBA" id="ARBA00023040"/>
    </source>
</evidence>
<name>Q8T5I5_ANOGA</name>
<evidence type="ECO:0000256" key="7">
    <source>
        <dbReference type="ARBA" id="ARBA00023136"/>
    </source>
</evidence>
<evidence type="ECO:0000256" key="3">
    <source>
        <dbReference type="ARBA" id="ARBA00022475"/>
    </source>
</evidence>
<feature type="transmembrane region" description="Helical" evidence="12">
    <location>
        <begin position="139"/>
        <end position="159"/>
    </location>
</feature>
<evidence type="ECO:0000259" key="13">
    <source>
        <dbReference type="PROSITE" id="PS50262"/>
    </source>
</evidence>
<dbReference type="AlphaFoldDB" id="Q8T5I5"/>
<dbReference type="InterPro" id="IPR000276">
    <property type="entry name" value="GPCR_Rhodpsn"/>
</dbReference>
<keyword evidence="6 11" id="KW-0297">G-protein coupled receptor</keyword>
<feature type="transmembrane region" description="Helical" evidence="12">
    <location>
        <begin position="222"/>
        <end position="243"/>
    </location>
</feature>
<dbReference type="Pfam" id="PF00001">
    <property type="entry name" value="7tm_1"/>
    <property type="match status" value="1"/>
</dbReference>
<dbReference type="PRINTS" id="PR00237">
    <property type="entry name" value="GPCRRHODOPSN"/>
</dbReference>
<dbReference type="InterPro" id="IPR008365">
    <property type="entry name" value="Prostanoid_rcpt"/>
</dbReference>
<evidence type="ECO:0000256" key="2">
    <source>
        <dbReference type="ARBA" id="ARBA00010663"/>
    </source>
</evidence>
<keyword evidence="5 12" id="KW-1133">Transmembrane helix</keyword>
<dbReference type="GO" id="GO:0005886">
    <property type="term" value="C:plasma membrane"/>
    <property type="evidence" value="ECO:0007669"/>
    <property type="project" value="UniProtKB-SubCell"/>
</dbReference>
<dbReference type="VEuPathDB" id="VectorBase:AGAP001561"/>
<evidence type="ECO:0000256" key="11">
    <source>
        <dbReference type="RuleBase" id="RU000688"/>
    </source>
</evidence>
<dbReference type="PROSITE" id="PS50262">
    <property type="entry name" value="G_PROTEIN_RECEP_F1_2"/>
    <property type="match status" value="1"/>
</dbReference>
<dbReference type="PANTHER" id="PTHR11866:SF16">
    <property type="entry name" value="PROSTAGLANDIN E2 RECEPTOR EP4 SUBTYPE-LIKE PROTEIN"/>
    <property type="match status" value="1"/>
</dbReference>
<dbReference type="InterPro" id="IPR017452">
    <property type="entry name" value="GPCR_Rhodpsn_7TM"/>
</dbReference>
<dbReference type="PROSITE" id="PS00237">
    <property type="entry name" value="G_PROTEIN_RECEP_F1_1"/>
    <property type="match status" value="1"/>
</dbReference>
<keyword evidence="7 12" id="KW-0472">Membrane</keyword>
<feature type="transmembrane region" description="Helical" evidence="12">
    <location>
        <begin position="57"/>
        <end position="84"/>
    </location>
</feature>
<evidence type="ECO:0000256" key="10">
    <source>
        <dbReference type="ARBA" id="ARBA00023224"/>
    </source>
</evidence>
<keyword evidence="10 11" id="KW-0807">Transducer</keyword>
<comment type="similarity">
    <text evidence="2 11">Belongs to the G-protein coupled receptor 1 family.</text>
</comment>
<accession>Q8T5I5</accession>
<keyword evidence="4 11" id="KW-0812">Transmembrane</keyword>
<evidence type="ECO:0000256" key="8">
    <source>
        <dbReference type="ARBA" id="ARBA00023170"/>
    </source>
</evidence>
<keyword evidence="8 11" id="KW-0675">Receptor</keyword>
<organism evidence="14">
    <name type="scientific">Anopheles gambiae</name>
    <name type="common">African malaria mosquito</name>
    <dbReference type="NCBI Taxonomy" id="7165"/>
    <lineage>
        <taxon>Eukaryota</taxon>
        <taxon>Metazoa</taxon>
        <taxon>Ecdysozoa</taxon>
        <taxon>Arthropoda</taxon>
        <taxon>Hexapoda</taxon>
        <taxon>Insecta</taxon>
        <taxon>Pterygota</taxon>
        <taxon>Neoptera</taxon>
        <taxon>Endopterygota</taxon>
        <taxon>Diptera</taxon>
        <taxon>Nematocera</taxon>
        <taxon>Culicoidea</taxon>
        <taxon>Culicidae</taxon>
        <taxon>Anophelinae</taxon>
        <taxon>Anopheles</taxon>
    </lineage>
</organism>
<evidence type="ECO:0000313" key="14">
    <source>
        <dbReference type="EMBL" id="CAD27927.1"/>
    </source>
</evidence>
<evidence type="ECO:0000256" key="4">
    <source>
        <dbReference type="ARBA" id="ARBA00022692"/>
    </source>
</evidence>
<feature type="domain" description="G-protein coupled receptors family 1 profile" evidence="13">
    <location>
        <begin position="75"/>
        <end position="414"/>
    </location>
</feature>
<reference evidence="14" key="1">
    <citation type="journal article" date="2002" name="Proc. Natl. Acad. Sci. U.S.A.">
        <title>Comparative genomic analysis in the region of a major Plasmodium-refractoriness locus of Anopheles gambiae.</title>
        <authorList>
            <person name="Thomasova D."/>
            <person name="Ton L.Q."/>
            <person name="Copley R.R."/>
            <person name="Zdobnov E.M."/>
            <person name="Wang X."/>
            <person name="Hong Y.S."/>
            <person name="Sim C."/>
            <person name="Bork P."/>
            <person name="Kafatos F.C."/>
            <person name="Collins F.H."/>
        </authorList>
    </citation>
    <scope>NUCLEOTIDE SEQUENCE</scope>
    <source>
        <strain evidence="14">PEST</strain>
    </source>
</reference>
<comment type="subcellular location">
    <subcellularLocation>
        <location evidence="1">Cell membrane</location>
        <topology evidence="1">Multi-pass membrane protein</topology>
    </subcellularLocation>
</comment>